<sequence>MRPQPMGWCPKWASNEFISSFLPLSKLLKLHKKWKEREQKNVLISNQRGLSPEYNECLTLKAVVTCIQTEECQKRTKPRFTNITRLQTKMRHVHIKRERRVQKNSLARVLMSKNYYYHDYGTISKVLKKH</sequence>
<dbReference type="Proteomes" id="UP000887565">
    <property type="component" value="Unplaced"/>
</dbReference>
<reference evidence="2" key="1">
    <citation type="submission" date="2022-11" db="UniProtKB">
        <authorList>
            <consortium name="WormBaseParasite"/>
        </authorList>
    </citation>
    <scope>IDENTIFICATION</scope>
</reference>
<dbReference type="AlphaFoldDB" id="A0A915HYG4"/>
<keyword evidence="1" id="KW-1185">Reference proteome</keyword>
<name>A0A915HYG4_ROMCU</name>
<proteinExistence type="predicted"/>
<organism evidence="1 2">
    <name type="scientific">Romanomermis culicivorax</name>
    <name type="common">Nematode worm</name>
    <dbReference type="NCBI Taxonomy" id="13658"/>
    <lineage>
        <taxon>Eukaryota</taxon>
        <taxon>Metazoa</taxon>
        <taxon>Ecdysozoa</taxon>
        <taxon>Nematoda</taxon>
        <taxon>Enoplea</taxon>
        <taxon>Dorylaimia</taxon>
        <taxon>Mermithida</taxon>
        <taxon>Mermithoidea</taxon>
        <taxon>Mermithidae</taxon>
        <taxon>Romanomermis</taxon>
    </lineage>
</organism>
<evidence type="ECO:0000313" key="2">
    <source>
        <dbReference type="WBParaSite" id="nRc.2.0.1.t06468-RA"/>
    </source>
</evidence>
<accession>A0A915HYG4</accession>
<dbReference type="WBParaSite" id="nRc.2.0.1.t06468-RA">
    <property type="protein sequence ID" value="nRc.2.0.1.t06468-RA"/>
    <property type="gene ID" value="nRc.2.0.1.g06468"/>
</dbReference>
<evidence type="ECO:0000313" key="1">
    <source>
        <dbReference type="Proteomes" id="UP000887565"/>
    </source>
</evidence>
<protein>
    <submittedName>
        <fullName evidence="2">Ribosomal protein S15</fullName>
    </submittedName>
</protein>